<evidence type="ECO:0000256" key="4">
    <source>
        <dbReference type="ARBA" id="ARBA00022989"/>
    </source>
</evidence>
<feature type="transmembrane region" description="Helical" evidence="11">
    <location>
        <begin position="189"/>
        <end position="209"/>
    </location>
</feature>
<feature type="transmembrane region" description="Helical" evidence="11">
    <location>
        <begin position="76"/>
        <end position="101"/>
    </location>
</feature>
<sequence length="389" mass="43933">MAPLSVRSAQKPAGLSIAAEQKIGQATSVVIPLAELGAMGYVTWVLVYQICVQYLINPSERMQRDFNVRSQRATGITLIVVYALLLLLLLVAALRLIQMIWSRPDLVPLGDPSSEKMNATFNGFAFDQYDAFICDYQGVPLWCDKCQNWKPDRAHHCKELGRCVRKMDHFCPWAGGIIGESTHKWFMQFVAYTALYTTYVWIVIAIFLADHHSKMDSRPGTWIGALVTAVLFSLFTVTMSGMTGWNLTINYTSVEGIQRGGIHNIAFLISKTTQPPISLPPTPPARNKHGELPDGGWPVLCTTQRNSGKRYVVMQTRPLEHPWYTTPMMGWKDTMGKNVVDWFLPIRQSPCKQKSRRGEFEWAELVYDMARTYEANNPGIRLAILEGVR</sequence>
<feature type="domain" description="Palmitoyltransferase DHHC" evidence="12">
    <location>
        <begin position="141"/>
        <end position="258"/>
    </location>
</feature>
<dbReference type="InterPro" id="IPR001594">
    <property type="entry name" value="Palmitoyltrfase_DHHC"/>
</dbReference>
<name>A0A6A5KM63_9PLEO</name>
<accession>A0A6A5KM63</accession>
<dbReference type="GO" id="GO:0016020">
    <property type="term" value="C:membrane"/>
    <property type="evidence" value="ECO:0007669"/>
    <property type="project" value="UniProtKB-SubCell"/>
</dbReference>
<dbReference type="GO" id="GO:0019706">
    <property type="term" value="F:protein-cysteine S-palmitoyltransferase activity"/>
    <property type="evidence" value="ECO:0007669"/>
    <property type="project" value="UniProtKB-EC"/>
</dbReference>
<evidence type="ECO:0000313" key="14">
    <source>
        <dbReference type="Proteomes" id="UP000800040"/>
    </source>
</evidence>
<dbReference type="AlphaFoldDB" id="A0A6A5KM63"/>
<evidence type="ECO:0000256" key="1">
    <source>
        <dbReference type="ARBA" id="ARBA00004141"/>
    </source>
</evidence>
<evidence type="ECO:0000256" key="2">
    <source>
        <dbReference type="ARBA" id="ARBA00022679"/>
    </source>
</evidence>
<comment type="domain">
    <text evidence="11">The DHHC domain is required for palmitoyltransferase activity.</text>
</comment>
<feature type="transmembrane region" description="Helical" evidence="11">
    <location>
        <begin position="38"/>
        <end position="56"/>
    </location>
</feature>
<keyword evidence="5 11" id="KW-0472">Membrane</keyword>
<dbReference type="EMBL" id="ML975254">
    <property type="protein sequence ID" value="KAF1838198.1"/>
    <property type="molecule type" value="Genomic_DNA"/>
</dbReference>
<dbReference type="PROSITE" id="PS50216">
    <property type="entry name" value="DHHC"/>
    <property type="match status" value="1"/>
</dbReference>
<evidence type="ECO:0000313" key="13">
    <source>
        <dbReference type="EMBL" id="KAF1838198.1"/>
    </source>
</evidence>
<gene>
    <name evidence="13" type="ORF">BDW02DRAFT_565235</name>
</gene>
<dbReference type="PANTHER" id="PTHR22883:SF23">
    <property type="entry name" value="PALMITOYLTRANSFERASE ZDHHC6"/>
    <property type="match status" value="1"/>
</dbReference>
<dbReference type="GO" id="GO:0006612">
    <property type="term" value="P:protein targeting to membrane"/>
    <property type="evidence" value="ECO:0007669"/>
    <property type="project" value="TreeGrafter"/>
</dbReference>
<evidence type="ECO:0000256" key="9">
    <source>
        <dbReference type="ARBA" id="ARBA00038298"/>
    </source>
</evidence>
<reference evidence="13" key="1">
    <citation type="submission" date="2020-01" db="EMBL/GenBank/DDBJ databases">
        <authorList>
            <consortium name="DOE Joint Genome Institute"/>
            <person name="Haridas S."/>
            <person name="Albert R."/>
            <person name="Binder M."/>
            <person name="Bloem J."/>
            <person name="Labutti K."/>
            <person name="Salamov A."/>
            <person name="Andreopoulos B."/>
            <person name="Baker S.E."/>
            <person name="Barry K."/>
            <person name="Bills G."/>
            <person name="Bluhm B.H."/>
            <person name="Cannon C."/>
            <person name="Castanera R."/>
            <person name="Culley D.E."/>
            <person name="Daum C."/>
            <person name="Ezra D."/>
            <person name="Gonzalez J.B."/>
            <person name="Henrissat B."/>
            <person name="Kuo A."/>
            <person name="Liang C."/>
            <person name="Lipzen A."/>
            <person name="Lutzoni F."/>
            <person name="Magnuson J."/>
            <person name="Mondo S."/>
            <person name="Nolan M."/>
            <person name="Ohm R."/>
            <person name="Pangilinan J."/>
            <person name="Park H.-J."/>
            <person name="Ramirez L."/>
            <person name="Alfaro M."/>
            <person name="Sun H."/>
            <person name="Tritt A."/>
            <person name="Yoshinaga Y."/>
            <person name="Zwiers L.-H."/>
            <person name="Turgeon B.G."/>
            <person name="Goodwin S.B."/>
            <person name="Spatafora J.W."/>
            <person name="Crous P.W."/>
            <person name="Grigoriev I.V."/>
        </authorList>
    </citation>
    <scope>NUCLEOTIDE SEQUENCE</scope>
    <source>
        <strain evidence="13">P77</strain>
    </source>
</reference>
<keyword evidence="4 11" id="KW-1133">Transmembrane helix</keyword>
<evidence type="ECO:0000256" key="11">
    <source>
        <dbReference type="RuleBase" id="RU079119"/>
    </source>
</evidence>
<evidence type="ECO:0000256" key="10">
    <source>
        <dbReference type="ARBA" id="ARBA00048048"/>
    </source>
</evidence>
<keyword evidence="3 11" id="KW-0812">Transmembrane</keyword>
<keyword evidence="2 11" id="KW-0808">Transferase</keyword>
<comment type="subcellular location">
    <subcellularLocation>
        <location evidence="1">Membrane</location>
        <topology evidence="1">Multi-pass membrane protein</topology>
    </subcellularLocation>
</comment>
<feature type="transmembrane region" description="Helical" evidence="11">
    <location>
        <begin position="221"/>
        <end position="245"/>
    </location>
</feature>
<dbReference type="Proteomes" id="UP000800040">
    <property type="component" value="Unassembled WGS sequence"/>
</dbReference>
<dbReference type="InterPro" id="IPR039859">
    <property type="entry name" value="PFA4/ZDH16/20/ERF2-like"/>
</dbReference>
<dbReference type="GO" id="GO:0005783">
    <property type="term" value="C:endoplasmic reticulum"/>
    <property type="evidence" value="ECO:0007669"/>
    <property type="project" value="TreeGrafter"/>
</dbReference>
<comment type="similarity">
    <text evidence="9">Belongs to the DHHC palmitoyltransferase family. PFA5 subfamily.</text>
</comment>
<dbReference type="Pfam" id="PF01529">
    <property type="entry name" value="DHHC"/>
    <property type="match status" value="1"/>
</dbReference>
<keyword evidence="6" id="KW-0564">Palmitate</keyword>
<keyword evidence="8 11" id="KW-0012">Acyltransferase</keyword>
<proteinExistence type="inferred from homology"/>
<dbReference type="PANTHER" id="PTHR22883">
    <property type="entry name" value="ZINC FINGER DHHC DOMAIN CONTAINING PROTEIN"/>
    <property type="match status" value="1"/>
</dbReference>
<evidence type="ECO:0000259" key="12">
    <source>
        <dbReference type="Pfam" id="PF01529"/>
    </source>
</evidence>
<evidence type="ECO:0000256" key="5">
    <source>
        <dbReference type="ARBA" id="ARBA00023136"/>
    </source>
</evidence>
<comment type="catalytic activity">
    <reaction evidence="10 11">
        <text>L-cysteinyl-[protein] + hexadecanoyl-CoA = S-hexadecanoyl-L-cysteinyl-[protein] + CoA</text>
        <dbReference type="Rhea" id="RHEA:36683"/>
        <dbReference type="Rhea" id="RHEA-COMP:10131"/>
        <dbReference type="Rhea" id="RHEA-COMP:11032"/>
        <dbReference type="ChEBI" id="CHEBI:29950"/>
        <dbReference type="ChEBI" id="CHEBI:57287"/>
        <dbReference type="ChEBI" id="CHEBI:57379"/>
        <dbReference type="ChEBI" id="CHEBI:74151"/>
        <dbReference type="EC" id="2.3.1.225"/>
    </reaction>
</comment>
<dbReference type="EC" id="2.3.1.225" evidence="11"/>
<evidence type="ECO:0000256" key="7">
    <source>
        <dbReference type="ARBA" id="ARBA00023288"/>
    </source>
</evidence>
<organism evidence="13 14">
    <name type="scientific">Decorospora gaudefroyi</name>
    <dbReference type="NCBI Taxonomy" id="184978"/>
    <lineage>
        <taxon>Eukaryota</taxon>
        <taxon>Fungi</taxon>
        <taxon>Dikarya</taxon>
        <taxon>Ascomycota</taxon>
        <taxon>Pezizomycotina</taxon>
        <taxon>Dothideomycetes</taxon>
        <taxon>Pleosporomycetidae</taxon>
        <taxon>Pleosporales</taxon>
        <taxon>Pleosporineae</taxon>
        <taxon>Pleosporaceae</taxon>
        <taxon>Decorospora</taxon>
    </lineage>
</organism>
<protein>
    <recommendedName>
        <fullName evidence="11">Palmitoyltransferase</fullName>
        <ecNumber evidence="11">2.3.1.225</ecNumber>
    </recommendedName>
</protein>
<keyword evidence="14" id="KW-1185">Reference proteome</keyword>
<dbReference type="GO" id="GO:0005794">
    <property type="term" value="C:Golgi apparatus"/>
    <property type="evidence" value="ECO:0007669"/>
    <property type="project" value="TreeGrafter"/>
</dbReference>
<dbReference type="OrthoDB" id="331948at2759"/>
<evidence type="ECO:0000256" key="6">
    <source>
        <dbReference type="ARBA" id="ARBA00023139"/>
    </source>
</evidence>
<keyword evidence="7" id="KW-0449">Lipoprotein</keyword>
<evidence type="ECO:0000256" key="3">
    <source>
        <dbReference type="ARBA" id="ARBA00022692"/>
    </source>
</evidence>
<evidence type="ECO:0000256" key="8">
    <source>
        <dbReference type="ARBA" id="ARBA00023315"/>
    </source>
</evidence>